<dbReference type="SMART" id="SM00228">
    <property type="entry name" value="PDZ"/>
    <property type="match status" value="2"/>
</dbReference>
<keyword evidence="3" id="KW-0677">Repeat</keyword>
<dbReference type="CDD" id="cd10839">
    <property type="entry name" value="cpPDZ1_DegP-like"/>
    <property type="match status" value="1"/>
</dbReference>
<evidence type="ECO:0000256" key="7">
    <source>
        <dbReference type="PIRSR" id="PIRSR611782-2"/>
    </source>
</evidence>
<keyword evidence="1 9" id="KW-0645">Protease</keyword>
<proteinExistence type="predicted"/>
<keyword evidence="2" id="KW-0732">Signal</keyword>
<dbReference type="InterPro" id="IPR001940">
    <property type="entry name" value="Peptidase_S1C"/>
</dbReference>
<dbReference type="EMBL" id="OX365700">
    <property type="protein sequence ID" value="CAI4032494.1"/>
    <property type="molecule type" value="Genomic_DNA"/>
</dbReference>
<evidence type="ECO:0000256" key="5">
    <source>
        <dbReference type="ARBA" id="ARBA00022825"/>
    </source>
</evidence>
<dbReference type="Gene3D" id="2.40.10.120">
    <property type="match status" value="1"/>
</dbReference>
<feature type="binding site" evidence="7">
    <location>
        <begin position="225"/>
        <end position="227"/>
    </location>
    <ligand>
        <name>substrate</name>
    </ligand>
</feature>
<dbReference type="PANTHER" id="PTHR43343:SF3">
    <property type="entry name" value="PROTEASE DO-LIKE 8, CHLOROPLASTIC"/>
    <property type="match status" value="1"/>
</dbReference>
<dbReference type="PRINTS" id="PR00834">
    <property type="entry name" value="PROTEASES2C"/>
</dbReference>
<evidence type="ECO:0000256" key="2">
    <source>
        <dbReference type="ARBA" id="ARBA00022729"/>
    </source>
</evidence>
<dbReference type="InterPro" id="IPR001478">
    <property type="entry name" value="PDZ"/>
</dbReference>
<dbReference type="SUPFAM" id="SSF50156">
    <property type="entry name" value="PDZ domain-like"/>
    <property type="match status" value="2"/>
</dbReference>
<feature type="binding site" evidence="7">
    <location>
        <position position="152"/>
    </location>
    <ligand>
        <name>substrate</name>
    </ligand>
</feature>
<dbReference type="InterPro" id="IPR011782">
    <property type="entry name" value="Pept_S1C_Do"/>
</dbReference>
<dbReference type="GO" id="GO:0004252">
    <property type="term" value="F:serine-type endopeptidase activity"/>
    <property type="evidence" value="ECO:0007669"/>
    <property type="project" value="InterPro"/>
</dbReference>
<evidence type="ECO:0000259" key="8">
    <source>
        <dbReference type="PROSITE" id="PS50106"/>
    </source>
</evidence>
<feature type="domain" description="PDZ" evidence="8">
    <location>
        <begin position="365"/>
        <end position="469"/>
    </location>
</feature>
<dbReference type="RefSeq" id="WP_289269216.1">
    <property type="nucleotide sequence ID" value="NZ_OX365700.1"/>
</dbReference>
<dbReference type="PANTHER" id="PTHR43343">
    <property type="entry name" value="PEPTIDASE S12"/>
    <property type="match status" value="1"/>
</dbReference>
<evidence type="ECO:0000313" key="10">
    <source>
        <dbReference type="Proteomes" id="UP001179121"/>
    </source>
</evidence>
<dbReference type="InterPro" id="IPR009003">
    <property type="entry name" value="Peptidase_S1_PA"/>
</dbReference>
<dbReference type="SUPFAM" id="SSF50494">
    <property type="entry name" value="Trypsin-like serine proteases"/>
    <property type="match status" value="1"/>
</dbReference>
<keyword evidence="4" id="KW-0378">Hydrolase</keyword>
<feature type="active site" description="Charge relay system" evidence="6">
    <location>
        <position position="122"/>
    </location>
</feature>
<keyword evidence="10" id="KW-1185">Reference proteome</keyword>
<dbReference type="Pfam" id="PF13365">
    <property type="entry name" value="Trypsin_2"/>
    <property type="match status" value="1"/>
</dbReference>
<keyword evidence="5" id="KW-0720">Serine protease</keyword>
<evidence type="ECO:0000256" key="6">
    <source>
        <dbReference type="PIRSR" id="PIRSR611782-1"/>
    </source>
</evidence>
<feature type="binding site" evidence="7">
    <location>
        <position position="122"/>
    </location>
    <ligand>
        <name>substrate</name>
    </ligand>
</feature>
<dbReference type="Gene3D" id="2.30.42.10">
    <property type="match status" value="2"/>
</dbReference>
<protein>
    <submittedName>
        <fullName evidence="9">HtrA protease/chaperone protein</fullName>
    </submittedName>
</protein>
<feature type="active site" description="Charge relay system" evidence="6">
    <location>
        <position position="227"/>
    </location>
</feature>
<organism evidence="9 10">
    <name type="scientific">Nitrospira tepida</name>
    <dbReference type="NCBI Taxonomy" id="2973512"/>
    <lineage>
        <taxon>Bacteria</taxon>
        <taxon>Pseudomonadati</taxon>
        <taxon>Nitrospirota</taxon>
        <taxon>Nitrospiria</taxon>
        <taxon>Nitrospirales</taxon>
        <taxon>Nitrospiraceae</taxon>
        <taxon>Nitrospira</taxon>
    </lineage>
</organism>
<evidence type="ECO:0000313" key="9">
    <source>
        <dbReference type="EMBL" id="CAI4032494.1"/>
    </source>
</evidence>
<name>A0AA86TD97_9BACT</name>
<accession>A0AA86TD97</accession>
<evidence type="ECO:0000256" key="4">
    <source>
        <dbReference type="ARBA" id="ARBA00022801"/>
    </source>
</evidence>
<feature type="active site" description="Charge relay system" evidence="6">
    <location>
        <position position="152"/>
    </location>
</feature>
<dbReference type="InterPro" id="IPR036034">
    <property type="entry name" value="PDZ_sf"/>
</dbReference>
<reference evidence="9" key="1">
    <citation type="submission" date="2022-10" db="EMBL/GenBank/DDBJ databases">
        <authorList>
            <person name="Koch H."/>
        </authorList>
    </citation>
    <scope>NUCLEOTIDE SEQUENCE</scope>
    <source>
        <strain evidence="9">DNF</strain>
    </source>
</reference>
<gene>
    <name evidence="9" type="ORF">DNFV4_02924</name>
</gene>
<dbReference type="PROSITE" id="PS50106">
    <property type="entry name" value="PDZ"/>
    <property type="match status" value="2"/>
</dbReference>
<dbReference type="InterPro" id="IPR051201">
    <property type="entry name" value="Chloro_Bact_Ser_Proteases"/>
</dbReference>
<dbReference type="AlphaFoldDB" id="A0AA86TD97"/>
<evidence type="ECO:0000256" key="3">
    <source>
        <dbReference type="ARBA" id="ARBA00022737"/>
    </source>
</evidence>
<dbReference type="Pfam" id="PF13180">
    <property type="entry name" value="PDZ_2"/>
    <property type="match status" value="2"/>
</dbReference>
<evidence type="ECO:0000256" key="1">
    <source>
        <dbReference type="ARBA" id="ARBA00022670"/>
    </source>
</evidence>
<sequence length="479" mass="50727">MGLTDTGDRHQSSSWDARCRRHLPVAVALLGLGVLPAPLLAAAPAATPGGPTHDVSSGLKLLEQIQDVITDLAERAGPAVVNIFPVQASGTLDQGRERQPGGTGSGAGVIIDRQGHIVTNNHVVGDAAEVEVRFSDRTKAIAQVVGRDQDTDLAVLKLAVPRDLPYANFGDSSTVRVGQWVLAVGNPFGLERTVTLGVVSGVGRENINLSRYENFIQTDASINPGNSGGPLFNLRGEVIGINTAIINFAQGIGFAIPSNMAKQVVQQLLTRGRVVRAWLGVGIQPLTAELAKKFGVTETDGVLVNEVFDGDPAAASGIHPGDVITKINRTAIDSPNRLSRVVATLDPGSTAKVEIIRDGHRREIEVALSERRDGAVLASVPQVHADGKLGLDVQDLTAALAEKFKLKETHGVLVSKVDRGTLAHAEGLREGDLIKEVNRTEVNSVGEFTAAVARARRGESLLLRVIRESRAFYVVLKTG</sequence>
<dbReference type="KEGG" id="nti:DNFV4_02924"/>
<dbReference type="Proteomes" id="UP001179121">
    <property type="component" value="Chromosome"/>
</dbReference>
<feature type="domain" description="PDZ" evidence="8">
    <location>
        <begin position="263"/>
        <end position="359"/>
    </location>
</feature>
<dbReference type="NCBIfam" id="TIGR02037">
    <property type="entry name" value="degP_htrA_DO"/>
    <property type="match status" value="1"/>
</dbReference>
<dbReference type="GO" id="GO:0006508">
    <property type="term" value="P:proteolysis"/>
    <property type="evidence" value="ECO:0007669"/>
    <property type="project" value="UniProtKB-KW"/>
</dbReference>